<sequence length="548" mass="60181">MTIKRLPAVLGGKADVLSPICIVGAGVAGLLMAHRIARSGRKVVVIESGEELFDAEIHKLNQIEEAAPRYSRALTGRYRGLGGSSSRWGGRMIPVSAHESGDRSYISQAKWPFPVEQLAKYESDIERLFETGSDSYEDISKSAPRIAAAFPDLKASMTPRWAKCPTFKKCNIATVLMTDLKSMSSLEIWLGATVCDFEVDSASGRLTGLVAQSVNGRNLTVRAERFVVAAGTIESTRLLLLLKERTDGYAFRRSNVLGRYFQDHLKAEVAKIDRADATTTNRLFAHRFIKSVRRDLHLELSKAAQTREGVSSAFAYVSMDLAGSPLQDIKNIAHGLQKRQVAAADLWRVSRNIGLLARSAYWRVLNNQLFVPGDIDLRMLICVEQLPQWSNRITLGNGRDRFGLPKALLEWAPTETDERTFRAAVSHLDAYWRHAGFDRTCPLIWMNGIRDASSAIIDRSEACAHPSGSTRMGTNPAESVVGPDLSCHDVPNLSVLSASVFPTAGSANPTFTIMKLACWLADSYLGTVKQSERVVVPARMTKAAAMGV</sequence>
<keyword evidence="8" id="KW-1185">Reference proteome</keyword>
<dbReference type="PANTHER" id="PTHR42784">
    <property type="entry name" value="PYRANOSE 2-OXIDASE"/>
    <property type="match status" value="1"/>
</dbReference>
<keyword evidence="4" id="KW-0274">FAD</keyword>
<dbReference type="Proteomes" id="UP000643405">
    <property type="component" value="Unassembled WGS sequence"/>
</dbReference>
<comment type="caution">
    <text evidence="7">The sequence shown here is derived from an EMBL/GenBank/DDBJ whole genome shotgun (WGS) entry which is preliminary data.</text>
</comment>
<dbReference type="GO" id="GO:0016614">
    <property type="term" value="F:oxidoreductase activity, acting on CH-OH group of donors"/>
    <property type="evidence" value="ECO:0007669"/>
    <property type="project" value="InterPro"/>
</dbReference>
<dbReference type="SUPFAM" id="SSF51905">
    <property type="entry name" value="FAD/NAD(P)-binding domain"/>
    <property type="match status" value="1"/>
</dbReference>
<dbReference type="InterPro" id="IPR007867">
    <property type="entry name" value="GMC_OxRtase_C"/>
</dbReference>
<organism evidence="7 8">
    <name type="scientific">Oryzicola mucosus</name>
    <dbReference type="NCBI Taxonomy" id="2767425"/>
    <lineage>
        <taxon>Bacteria</taxon>
        <taxon>Pseudomonadati</taxon>
        <taxon>Pseudomonadota</taxon>
        <taxon>Alphaproteobacteria</taxon>
        <taxon>Hyphomicrobiales</taxon>
        <taxon>Phyllobacteriaceae</taxon>
        <taxon>Oryzicola</taxon>
    </lineage>
</organism>
<evidence type="ECO:0000259" key="6">
    <source>
        <dbReference type="Pfam" id="PF05199"/>
    </source>
</evidence>
<evidence type="ECO:0000313" key="8">
    <source>
        <dbReference type="Proteomes" id="UP000643405"/>
    </source>
</evidence>
<dbReference type="RefSeq" id="WP_188165119.1">
    <property type="nucleotide sequence ID" value="NZ_JACVVX010000004.1"/>
</dbReference>
<dbReference type="Pfam" id="PF05199">
    <property type="entry name" value="GMC_oxred_C"/>
    <property type="match status" value="1"/>
</dbReference>
<evidence type="ECO:0000256" key="2">
    <source>
        <dbReference type="ARBA" id="ARBA00010790"/>
    </source>
</evidence>
<dbReference type="EMBL" id="JACVVX010000004">
    <property type="protein sequence ID" value="MBD0415672.1"/>
    <property type="molecule type" value="Genomic_DNA"/>
</dbReference>
<evidence type="ECO:0000256" key="4">
    <source>
        <dbReference type="ARBA" id="ARBA00022827"/>
    </source>
</evidence>
<comment type="similarity">
    <text evidence="2">Belongs to the GMC oxidoreductase family.</text>
</comment>
<reference evidence="7" key="1">
    <citation type="submission" date="2020-09" db="EMBL/GenBank/DDBJ databases">
        <title>Genome seq and assembly of Tianweitania sp.</title>
        <authorList>
            <person name="Chhetri G."/>
        </authorList>
    </citation>
    <scope>NUCLEOTIDE SEQUENCE</scope>
    <source>
        <strain evidence="7">Rool2</strain>
    </source>
</reference>
<evidence type="ECO:0000256" key="5">
    <source>
        <dbReference type="ARBA" id="ARBA00023002"/>
    </source>
</evidence>
<gene>
    <name evidence="7" type="ORF">ICI42_13490</name>
</gene>
<dbReference type="AlphaFoldDB" id="A0A8J6PP04"/>
<dbReference type="InterPro" id="IPR036188">
    <property type="entry name" value="FAD/NAD-bd_sf"/>
</dbReference>
<evidence type="ECO:0000256" key="3">
    <source>
        <dbReference type="ARBA" id="ARBA00022630"/>
    </source>
</evidence>
<evidence type="ECO:0000313" key="7">
    <source>
        <dbReference type="EMBL" id="MBD0415672.1"/>
    </source>
</evidence>
<dbReference type="Gene3D" id="3.50.50.60">
    <property type="entry name" value="FAD/NAD(P)-binding domain"/>
    <property type="match status" value="2"/>
</dbReference>
<evidence type="ECO:0000256" key="1">
    <source>
        <dbReference type="ARBA" id="ARBA00001974"/>
    </source>
</evidence>
<name>A0A8J6PP04_9HYPH</name>
<protein>
    <submittedName>
        <fullName evidence="7">GMC family oxidoreductase</fullName>
    </submittedName>
</protein>
<accession>A0A8J6PP04</accession>
<comment type="cofactor">
    <cofactor evidence="1">
        <name>FAD</name>
        <dbReference type="ChEBI" id="CHEBI:57692"/>
    </cofactor>
</comment>
<dbReference type="InterPro" id="IPR051473">
    <property type="entry name" value="P2Ox-like"/>
</dbReference>
<dbReference type="PANTHER" id="PTHR42784:SF1">
    <property type="entry name" value="PYRANOSE 2-OXIDASE"/>
    <property type="match status" value="1"/>
</dbReference>
<keyword evidence="5" id="KW-0560">Oxidoreductase</keyword>
<keyword evidence="3" id="KW-0285">Flavoprotein</keyword>
<feature type="domain" description="Glucose-methanol-choline oxidoreductase C-terminal" evidence="6">
    <location>
        <begin position="387"/>
        <end position="517"/>
    </location>
</feature>
<proteinExistence type="inferred from homology"/>
<dbReference type="Pfam" id="PF13450">
    <property type="entry name" value="NAD_binding_8"/>
    <property type="match status" value="1"/>
</dbReference>